<reference evidence="3 4" key="1">
    <citation type="submission" date="2019-06" db="EMBL/GenBank/DDBJ databases">
        <title>A novel bacterium of genus Marinomonas, isolated from coastal sand.</title>
        <authorList>
            <person name="Huang H."/>
            <person name="Mo K."/>
            <person name="Hu Y."/>
        </authorList>
    </citation>
    <scope>NUCLEOTIDE SEQUENCE [LARGE SCALE GENOMIC DNA]</scope>
    <source>
        <strain evidence="3 4">HB171799</strain>
    </source>
</reference>
<dbReference type="Pfam" id="PF08681">
    <property type="entry name" value="TacA1"/>
    <property type="match status" value="1"/>
</dbReference>
<sequence length="117" mass="13189">MATITFNRKATRKGINMSMSHIPENVRLVARAPKEIQEIILNAAELSGASMSQFLIDAALDRAKVVFERDRLLKLSMDGANRFFDALDNPPKIQHLDNAYQSYKDIDNGVARVKRKS</sequence>
<dbReference type="OrthoDB" id="6105455at2"/>
<dbReference type="PANTHER" id="PTHR35401:SF2">
    <property type="entry name" value="ABC-TYPE TRANSPORT SYSTEM"/>
    <property type="match status" value="1"/>
</dbReference>
<protein>
    <submittedName>
        <fullName evidence="3">DUF1778 domain-containing protein</fullName>
    </submittedName>
</protein>
<evidence type="ECO:0000256" key="2">
    <source>
        <dbReference type="ARBA" id="ARBA00049988"/>
    </source>
</evidence>
<dbReference type="SUPFAM" id="SSF47598">
    <property type="entry name" value="Ribbon-helix-helix"/>
    <property type="match status" value="1"/>
</dbReference>
<comment type="caution">
    <text evidence="3">The sequence shown here is derived from an EMBL/GenBank/DDBJ whole genome shotgun (WGS) entry which is preliminary data.</text>
</comment>
<dbReference type="InterPro" id="IPR014795">
    <property type="entry name" value="TacA_1-like"/>
</dbReference>
<accession>A0A501WII5</accession>
<dbReference type="InterPro" id="IPR010985">
    <property type="entry name" value="Ribbon_hlx_hlx"/>
</dbReference>
<evidence type="ECO:0000313" key="4">
    <source>
        <dbReference type="Proteomes" id="UP000315901"/>
    </source>
</evidence>
<proteinExistence type="inferred from homology"/>
<dbReference type="Proteomes" id="UP000315901">
    <property type="component" value="Unassembled WGS sequence"/>
</dbReference>
<name>A0A501WII5_9GAMM</name>
<keyword evidence="1" id="KW-1277">Toxin-antitoxin system</keyword>
<dbReference type="GO" id="GO:0006355">
    <property type="term" value="P:regulation of DNA-templated transcription"/>
    <property type="evidence" value="ECO:0007669"/>
    <property type="project" value="InterPro"/>
</dbReference>
<dbReference type="PANTHER" id="PTHR35401">
    <property type="entry name" value="COPG FAMILY HELIX-TURN-HELIX PROTEIN-RELATED-RELATED"/>
    <property type="match status" value="1"/>
</dbReference>
<organism evidence="3 4">
    <name type="scientific">Maribrevibacterium harenarium</name>
    <dbReference type="NCBI Taxonomy" id="2589817"/>
    <lineage>
        <taxon>Bacteria</taxon>
        <taxon>Pseudomonadati</taxon>
        <taxon>Pseudomonadota</taxon>
        <taxon>Gammaproteobacteria</taxon>
        <taxon>Oceanospirillales</taxon>
        <taxon>Oceanospirillaceae</taxon>
        <taxon>Maribrevibacterium</taxon>
    </lineage>
</organism>
<dbReference type="EMBL" id="VFRR01000025">
    <property type="protein sequence ID" value="TPE49319.1"/>
    <property type="molecule type" value="Genomic_DNA"/>
</dbReference>
<keyword evidence="4" id="KW-1185">Reference proteome</keyword>
<dbReference type="Gene3D" id="1.10.1220.10">
    <property type="entry name" value="Met repressor-like"/>
    <property type="match status" value="1"/>
</dbReference>
<evidence type="ECO:0000256" key="1">
    <source>
        <dbReference type="ARBA" id="ARBA00022649"/>
    </source>
</evidence>
<gene>
    <name evidence="3" type="ORF">FJM67_12085</name>
</gene>
<dbReference type="InterPro" id="IPR013321">
    <property type="entry name" value="Arc_rbn_hlx_hlx"/>
</dbReference>
<evidence type="ECO:0000313" key="3">
    <source>
        <dbReference type="EMBL" id="TPE49319.1"/>
    </source>
</evidence>
<comment type="similarity">
    <text evidence="2">Belongs to the TacA antitoxin family.</text>
</comment>
<dbReference type="AlphaFoldDB" id="A0A501WII5"/>
<dbReference type="Gene3D" id="1.20.890.30">
    <property type="entry name" value="VCA0319-like"/>
    <property type="match status" value="1"/>
</dbReference>